<keyword evidence="2" id="KW-1185">Reference proteome</keyword>
<protein>
    <submittedName>
        <fullName evidence="1">Uncharacterized protein</fullName>
    </submittedName>
</protein>
<accession>A0ACC2SEA8</accession>
<proteinExistence type="predicted"/>
<sequence length="101" mass="11422">MDGLSATLAHVVYQTTVPIIIDRTWVHPTPKRPPHIQLIAMTILVVNIHTVSNLPMMGLNLWVHLDSYHLLLLPQKSNICVKGPHLSSFPYQHQNHLQAPL</sequence>
<comment type="caution">
    <text evidence="1">The sequence shown here is derived from an EMBL/GenBank/DDBJ whole genome shotgun (WGS) entry which is preliminary data.</text>
</comment>
<evidence type="ECO:0000313" key="2">
    <source>
        <dbReference type="Proteomes" id="UP001165960"/>
    </source>
</evidence>
<gene>
    <name evidence="1" type="ORF">DSO57_1028444</name>
</gene>
<dbReference type="Proteomes" id="UP001165960">
    <property type="component" value="Unassembled WGS sequence"/>
</dbReference>
<reference evidence="1" key="1">
    <citation type="submission" date="2022-04" db="EMBL/GenBank/DDBJ databases">
        <title>Genome of the entomopathogenic fungus Entomophthora muscae.</title>
        <authorList>
            <person name="Elya C."/>
            <person name="Lovett B.R."/>
            <person name="Lee E."/>
            <person name="Macias A.M."/>
            <person name="Hajek A.E."/>
            <person name="De Bivort B.L."/>
            <person name="Kasson M.T."/>
            <person name="De Fine Licht H.H."/>
            <person name="Stajich J.E."/>
        </authorList>
    </citation>
    <scope>NUCLEOTIDE SEQUENCE</scope>
    <source>
        <strain evidence="1">Berkeley</strain>
    </source>
</reference>
<dbReference type="EMBL" id="QTSX02005151">
    <property type="protein sequence ID" value="KAJ9060670.1"/>
    <property type="molecule type" value="Genomic_DNA"/>
</dbReference>
<organism evidence="1 2">
    <name type="scientific">Entomophthora muscae</name>
    <dbReference type="NCBI Taxonomy" id="34485"/>
    <lineage>
        <taxon>Eukaryota</taxon>
        <taxon>Fungi</taxon>
        <taxon>Fungi incertae sedis</taxon>
        <taxon>Zoopagomycota</taxon>
        <taxon>Entomophthoromycotina</taxon>
        <taxon>Entomophthoromycetes</taxon>
        <taxon>Entomophthorales</taxon>
        <taxon>Entomophthoraceae</taxon>
        <taxon>Entomophthora</taxon>
    </lineage>
</organism>
<name>A0ACC2SEA8_9FUNG</name>
<evidence type="ECO:0000313" key="1">
    <source>
        <dbReference type="EMBL" id="KAJ9060670.1"/>
    </source>
</evidence>